<organism evidence="1">
    <name type="scientific">Rhizophora mucronata</name>
    <name type="common">Asiatic mangrove</name>
    <dbReference type="NCBI Taxonomy" id="61149"/>
    <lineage>
        <taxon>Eukaryota</taxon>
        <taxon>Viridiplantae</taxon>
        <taxon>Streptophyta</taxon>
        <taxon>Embryophyta</taxon>
        <taxon>Tracheophyta</taxon>
        <taxon>Spermatophyta</taxon>
        <taxon>Magnoliopsida</taxon>
        <taxon>eudicotyledons</taxon>
        <taxon>Gunneridae</taxon>
        <taxon>Pentapetalae</taxon>
        <taxon>rosids</taxon>
        <taxon>fabids</taxon>
        <taxon>Malpighiales</taxon>
        <taxon>Rhizophoraceae</taxon>
        <taxon>Rhizophora</taxon>
    </lineage>
</organism>
<accession>A0A2P2N6S6</accession>
<dbReference type="AlphaFoldDB" id="A0A2P2N6S6"/>
<sequence>MVLLALLVYEIFYFDYVNESDVYFVL</sequence>
<proteinExistence type="predicted"/>
<name>A0A2P2N6S6_RHIMU</name>
<reference evidence="1" key="1">
    <citation type="submission" date="2018-02" db="EMBL/GenBank/DDBJ databases">
        <title>Rhizophora mucronata_Transcriptome.</title>
        <authorList>
            <person name="Meera S.P."/>
            <person name="Sreeshan A."/>
            <person name="Augustine A."/>
        </authorList>
    </citation>
    <scope>NUCLEOTIDE SEQUENCE</scope>
    <source>
        <tissue evidence="1">Leaf</tissue>
    </source>
</reference>
<dbReference type="EMBL" id="GGEC01057715">
    <property type="protein sequence ID" value="MBX38199.1"/>
    <property type="molecule type" value="Transcribed_RNA"/>
</dbReference>
<protein>
    <submittedName>
        <fullName evidence="1">Uncharacterized protein</fullName>
    </submittedName>
</protein>
<evidence type="ECO:0000313" key="1">
    <source>
        <dbReference type="EMBL" id="MBX38199.1"/>
    </source>
</evidence>